<evidence type="ECO:0000259" key="6">
    <source>
        <dbReference type="Pfam" id="PF12819"/>
    </source>
</evidence>
<accession>A0A6A2XKK3</accession>
<dbReference type="PANTHER" id="PTHR45631">
    <property type="entry name" value="OS07G0107800 PROTEIN-RELATED"/>
    <property type="match status" value="1"/>
</dbReference>
<evidence type="ECO:0000313" key="8">
    <source>
        <dbReference type="Proteomes" id="UP000436088"/>
    </source>
</evidence>
<dbReference type="Pfam" id="PF12819">
    <property type="entry name" value="Malectin_like"/>
    <property type="match status" value="1"/>
</dbReference>
<proteinExistence type="predicted"/>
<gene>
    <name evidence="7" type="ORF">F3Y22_tig00112383pilonHSYRG00037</name>
</gene>
<dbReference type="AlphaFoldDB" id="A0A6A2XKK3"/>
<evidence type="ECO:0000256" key="3">
    <source>
        <dbReference type="ARBA" id="ARBA00022729"/>
    </source>
</evidence>
<evidence type="ECO:0000256" key="2">
    <source>
        <dbReference type="ARBA" id="ARBA00022692"/>
    </source>
</evidence>
<comment type="subcellular location">
    <subcellularLocation>
        <location evidence="1">Membrane</location>
        <topology evidence="1">Single-pass membrane protein</topology>
    </subcellularLocation>
</comment>
<keyword evidence="2" id="KW-0812">Transmembrane</keyword>
<evidence type="ECO:0000313" key="7">
    <source>
        <dbReference type="EMBL" id="KAE8667615.1"/>
    </source>
</evidence>
<feature type="domain" description="Malectin-like" evidence="6">
    <location>
        <begin position="71"/>
        <end position="299"/>
    </location>
</feature>
<name>A0A6A2XKK3_HIBSY</name>
<sequence>MPPFSSFSCSSPLFSSSSSSLSTLTSFHRLLQHLLVSRRFLLRRLYAVVSEPFISISSTRRPSVTSPLLWQKNCYNVPLPPGRYYIRTFTVYDNYDGKSHPPSFDASVEGTLVFSWRPPWSESLARDGAYSDLFAFVKDGQLDFCFYSIATDPPIISSLKVLQIDPLSYDSARTGDNYILVNYGRLSRFITMGSRFHVRPDAFGRSWQSDSDYRAADIKSSRIITTKEKINWYRASAELLPDEIVPIGGDIDGGLEYELALDAKLDYFVWFHFAEIDSSVKKAGRECSMCWSTTRTNSVMNVKLLPVSGAPLICGLEIYVVPADLATVPSRGLSCHHIRSSTEFESLYGCDESVSLDSKIRKKACGSNFLRDFEGTDLRRTNSFSLFRKRKMVAMKALKDSLRVPDRMGWNGDPCAPTDWDAWEGVTCHTNKDGTGLS</sequence>
<evidence type="ECO:0000256" key="5">
    <source>
        <dbReference type="ARBA" id="ARBA00023136"/>
    </source>
</evidence>
<protein>
    <submittedName>
        <fullName evidence="7">Di-glucose binding protein with Leucine-rich repeat domain isoform 2</fullName>
    </submittedName>
</protein>
<keyword evidence="3" id="KW-0732">Signal</keyword>
<keyword evidence="4" id="KW-1133">Transmembrane helix</keyword>
<evidence type="ECO:0000256" key="1">
    <source>
        <dbReference type="ARBA" id="ARBA00004167"/>
    </source>
</evidence>
<dbReference type="GO" id="GO:0016020">
    <property type="term" value="C:membrane"/>
    <property type="evidence" value="ECO:0007669"/>
    <property type="project" value="UniProtKB-SubCell"/>
</dbReference>
<dbReference type="Proteomes" id="UP000436088">
    <property type="component" value="Unassembled WGS sequence"/>
</dbReference>
<organism evidence="7 8">
    <name type="scientific">Hibiscus syriacus</name>
    <name type="common">Rose of Sharon</name>
    <dbReference type="NCBI Taxonomy" id="106335"/>
    <lineage>
        <taxon>Eukaryota</taxon>
        <taxon>Viridiplantae</taxon>
        <taxon>Streptophyta</taxon>
        <taxon>Embryophyta</taxon>
        <taxon>Tracheophyta</taxon>
        <taxon>Spermatophyta</taxon>
        <taxon>Magnoliopsida</taxon>
        <taxon>eudicotyledons</taxon>
        <taxon>Gunneridae</taxon>
        <taxon>Pentapetalae</taxon>
        <taxon>rosids</taxon>
        <taxon>malvids</taxon>
        <taxon>Malvales</taxon>
        <taxon>Malvaceae</taxon>
        <taxon>Malvoideae</taxon>
        <taxon>Hibiscus</taxon>
    </lineage>
</organism>
<dbReference type="EMBL" id="VEPZ02001568">
    <property type="protein sequence ID" value="KAE8667615.1"/>
    <property type="molecule type" value="Genomic_DNA"/>
</dbReference>
<keyword evidence="8" id="KW-1185">Reference proteome</keyword>
<dbReference type="InterPro" id="IPR024788">
    <property type="entry name" value="Malectin-like_Carb-bd_dom"/>
</dbReference>
<evidence type="ECO:0000256" key="4">
    <source>
        <dbReference type="ARBA" id="ARBA00022989"/>
    </source>
</evidence>
<comment type="caution">
    <text evidence="7">The sequence shown here is derived from an EMBL/GenBank/DDBJ whole genome shotgun (WGS) entry which is preliminary data.</text>
</comment>
<reference evidence="7" key="1">
    <citation type="submission" date="2019-09" db="EMBL/GenBank/DDBJ databases">
        <title>Draft genome information of white flower Hibiscus syriacus.</title>
        <authorList>
            <person name="Kim Y.-M."/>
        </authorList>
    </citation>
    <scope>NUCLEOTIDE SEQUENCE [LARGE SCALE GENOMIC DNA]</scope>
    <source>
        <strain evidence="7">YM2019G1</strain>
    </source>
</reference>
<keyword evidence="5" id="KW-0472">Membrane</keyword>
<dbReference type="PANTHER" id="PTHR45631:SF191">
    <property type="entry name" value="DI-GLUCOSE BINDING PROTEIN WITH LEUCINE-RICH REPEAT DOMAIN-CONTAINING PROTEIN"/>
    <property type="match status" value="1"/>
</dbReference>